<dbReference type="Proteomes" id="UP001266305">
    <property type="component" value="Unassembled WGS sequence"/>
</dbReference>
<sequence>MALESSATVTEAGPVPKPCSHCCSFTTTRCLPAAMQAFPTQQEDAFTAQYKGHREDVRPQGSPVPGA</sequence>
<evidence type="ECO:0000313" key="1">
    <source>
        <dbReference type="EMBL" id="KAK2111603.1"/>
    </source>
</evidence>
<accession>A0ABQ9VQD0</accession>
<keyword evidence="2" id="KW-1185">Reference proteome</keyword>
<dbReference type="EMBL" id="JASSZA010000005">
    <property type="protein sequence ID" value="KAK2111603.1"/>
    <property type="molecule type" value="Genomic_DNA"/>
</dbReference>
<protein>
    <submittedName>
        <fullName evidence="1">Uncharacterized protein</fullName>
    </submittedName>
</protein>
<proteinExistence type="predicted"/>
<evidence type="ECO:0000313" key="2">
    <source>
        <dbReference type="Proteomes" id="UP001266305"/>
    </source>
</evidence>
<name>A0ABQ9VQD0_SAGOE</name>
<gene>
    <name evidence="1" type="ORF">P7K49_011349</name>
</gene>
<reference evidence="1 2" key="1">
    <citation type="submission" date="2023-05" db="EMBL/GenBank/DDBJ databases">
        <title>B98-5 Cell Line De Novo Hybrid Assembly: An Optical Mapping Approach.</title>
        <authorList>
            <person name="Kananen K."/>
            <person name="Auerbach J.A."/>
            <person name="Kautto E."/>
            <person name="Blachly J.S."/>
        </authorList>
    </citation>
    <scope>NUCLEOTIDE SEQUENCE [LARGE SCALE GENOMIC DNA]</scope>
    <source>
        <strain evidence="1">B95-8</strain>
        <tissue evidence="1">Cell line</tissue>
    </source>
</reference>
<organism evidence="1 2">
    <name type="scientific">Saguinus oedipus</name>
    <name type="common">Cotton-top tamarin</name>
    <name type="synonym">Oedipomidas oedipus</name>
    <dbReference type="NCBI Taxonomy" id="9490"/>
    <lineage>
        <taxon>Eukaryota</taxon>
        <taxon>Metazoa</taxon>
        <taxon>Chordata</taxon>
        <taxon>Craniata</taxon>
        <taxon>Vertebrata</taxon>
        <taxon>Euteleostomi</taxon>
        <taxon>Mammalia</taxon>
        <taxon>Eutheria</taxon>
        <taxon>Euarchontoglires</taxon>
        <taxon>Primates</taxon>
        <taxon>Haplorrhini</taxon>
        <taxon>Platyrrhini</taxon>
        <taxon>Cebidae</taxon>
        <taxon>Callitrichinae</taxon>
        <taxon>Saguinus</taxon>
    </lineage>
</organism>
<comment type="caution">
    <text evidence="1">The sequence shown here is derived from an EMBL/GenBank/DDBJ whole genome shotgun (WGS) entry which is preliminary data.</text>
</comment>